<name>A0A6I1MP15_9CLOT</name>
<accession>A0A6I1MP15</accession>
<protein>
    <submittedName>
        <fullName evidence="4">ECF transporter S component</fullName>
    </submittedName>
</protein>
<dbReference type="OrthoDB" id="411368at2"/>
<keyword evidence="5" id="KW-1185">Reference proteome</keyword>
<dbReference type="EMBL" id="WHJC01000279">
    <property type="protein sequence ID" value="MPQ44680.1"/>
    <property type="molecule type" value="Genomic_DNA"/>
</dbReference>
<dbReference type="PANTHER" id="PTHR37815:SF3">
    <property type="entry name" value="UPF0397 PROTEIN SPR0429"/>
    <property type="match status" value="1"/>
</dbReference>
<dbReference type="Gene3D" id="1.10.1760.20">
    <property type="match status" value="1"/>
</dbReference>
<evidence type="ECO:0000256" key="3">
    <source>
        <dbReference type="SAM" id="Phobius"/>
    </source>
</evidence>
<keyword evidence="1 3" id="KW-0812">Transmembrane</keyword>
<evidence type="ECO:0000256" key="1">
    <source>
        <dbReference type="ARBA" id="ARBA00022692"/>
    </source>
</evidence>
<feature type="transmembrane region" description="Helical" evidence="3">
    <location>
        <begin position="74"/>
        <end position="96"/>
    </location>
</feature>
<sequence length="182" mass="19897">MKSKVSSKNLDIILTSLMIAIIFIAANIIKIPTIGGYVHMGDCMVFLSAVILNKKRATLASAIGMSLVDIFSGYIIWAPFTFLIKGLMAYIAASIIEKLKNKTIRTYLISFTVSGVFMIVAYFFAGAIIARILIGQVNNFISAIIYSAKDILGNIFQVVLGILIAVPLSKVLVLAKKRIFEK</sequence>
<dbReference type="Pfam" id="PF07155">
    <property type="entry name" value="ECF-ribofla_trS"/>
    <property type="match status" value="1"/>
</dbReference>
<dbReference type="AlphaFoldDB" id="A0A6I1MP15"/>
<organism evidence="4 5">
    <name type="scientific">Clostridium tarantellae</name>
    <dbReference type="NCBI Taxonomy" id="39493"/>
    <lineage>
        <taxon>Bacteria</taxon>
        <taxon>Bacillati</taxon>
        <taxon>Bacillota</taxon>
        <taxon>Clostridia</taxon>
        <taxon>Eubacteriales</taxon>
        <taxon>Clostridiaceae</taxon>
        <taxon>Clostridium</taxon>
    </lineage>
</organism>
<comment type="caution">
    <text evidence="4">The sequence shown here is derived from an EMBL/GenBank/DDBJ whole genome shotgun (WGS) entry which is preliminary data.</text>
</comment>
<dbReference type="InterPro" id="IPR009825">
    <property type="entry name" value="ECF_substrate-spec-like"/>
</dbReference>
<feature type="transmembrane region" description="Helical" evidence="3">
    <location>
        <begin position="108"/>
        <end position="134"/>
    </location>
</feature>
<evidence type="ECO:0000256" key="2">
    <source>
        <dbReference type="ARBA" id="ARBA00022989"/>
    </source>
</evidence>
<feature type="transmembrane region" description="Helical" evidence="3">
    <location>
        <begin position="12"/>
        <end position="31"/>
    </location>
</feature>
<dbReference type="GO" id="GO:0016020">
    <property type="term" value="C:membrane"/>
    <property type="evidence" value="ECO:0007669"/>
    <property type="project" value="InterPro"/>
</dbReference>
<reference evidence="4 5" key="1">
    <citation type="submission" date="2019-10" db="EMBL/GenBank/DDBJ databases">
        <title>The Genome Sequence of Clostridium tarantellae Isolated from Fish Brain.</title>
        <authorList>
            <person name="Bano L."/>
            <person name="Kiel M."/>
            <person name="Sales G."/>
            <person name="Doxey A.C."/>
            <person name="Mansfield M.J."/>
            <person name="Schiavone M."/>
            <person name="Rossetto O."/>
            <person name="Pirazzini M."/>
            <person name="Dobrindt U."/>
            <person name="Montecucco C."/>
        </authorList>
    </citation>
    <scope>NUCLEOTIDE SEQUENCE [LARGE SCALE GENOMIC DNA]</scope>
    <source>
        <strain evidence="4 5">DSM 3997</strain>
    </source>
</reference>
<gene>
    <name evidence="4" type="ORF">GBZ86_13135</name>
</gene>
<keyword evidence="2 3" id="KW-1133">Transmembrane helix</keyword>
<evidence type="ECO:0000313" key="5">
    <source>
        <dbReference type="Proteomes" id="UP000430345"/>
    </source>
</evidence>
<evidence type="ECO:0000313" key="4">
    <source>
        <dbReference type="EMBL" id="MPQ44680.1"/>
    </source>
</evidence>
<dbReference type="PANTHER" id="PTHR37815">
    <property type="entry name" value="UPF0397 PROTEIN BC_2624-RELATED"/>
    <property type="match status" value="1"/>
</dbReference>
<feature type="transmembrane region" description="Helical" evidence="3">
    <location>
        <begin position="154"/>
        <end position="175"/>
    </location>
</feature>
<dbReference type="RefSeq" id="WP_152891345.1">
    <property type="nucleotide sequence ID" value="NZ_WHJC01000279.1"/>
</dbReference>
<proteinExistence type="predicted"/>
<keyword evidence="3" id="KW-0472">Membrane</keyword>
<dbReference type="Proteomes" id="UP000430345">
    <property type="component" value="Unassembled WGS sequence"/>
</dbReference>